<sequence length="176" mass="19268">MKNPLNIPLASLKQGENKLNFELQPHDLDLQLREVAENPSFEFIVGPVAVALAITRSGLRLMVSGSVSYRAKLECSMCACEYEWDFCEPLTAEFLSCDEEVEEPGRRRECDDQGGLHGNWLDLMPMVHDAIHLAVPIAPRCRPDCRGLCPDCGADLNQGQCGCALVAASKTVPGLP</sequence>
<comment type="caution">
    <text evidence="1">The sequence shown here is derived from an EMBL/GenBank/DDBJ whole genome shotgun (WGS) entry which is preliminary data.</text>
</comment>
<dbReference type="Proteomes" id="UP000779900">
    <property type="component" value="Unassembled WGS sequence"/>
</dbReference>
<dbReference type="InterPro" id="IPR003772">
    <property type="entry name" value="YceD"/>
</dbReference>
<dbReference type="AlphaFoldDB" id="A0A937XDG1"/>
<proteinExistence type="predicted"/>
<protein>
    <submittedName>
        <fullName evidence="1">DUF177 domain-containing protein</fullName>
    </submittedName>
</protein>
<dbReference type="PANTHER" id="PTHR34374:SF1">
    <property type="entry name" value="LARGE RIBOSOMAL RNA SUBUNIT ACCUMULATION PROTEIN YCED HOMOLOG 1, CHLOROPLASTIC"/>
    <property type="match status" value="1"/>
</dbReference>
<evidence type="ECO:0000313" key="1">
    <source>
        <dbReference type="EMBL" id="MBM3331368.1"/>
    </source>
</evidence>
<accession>A0A937XDG1</accession>
<dbReference type="Pfam" id="PF02620">
    <property type="entry name" value="YceD"/>
    <property type="match status" value="1"/>
</dbReference>
<gene>
    <name evidence="1" type="ORF">FJY68_05880</name>
</gene>
<dbReference type="EMBL" id="VGIR01000027">
    <property type="protein sequence ID" value="MBM3331368.1"/>
    <property type="molecule type" value="Genomic_DNA"/>
</dbReference>
<dbReference type="PANTHER" id="PTHR34374">
    <property type="entry name" value="LARGE RIBOSOMAL RNA SUBUNIT ACCUMULATION PROTEIN YCED HOMOLOG 1, CHLOROPLASTIC"/>
    <property type="match status" value="1"/>
</dbReference>
<evidence type="ECO:0000313" key="2">
    <source>
        <dbReference type="Proteomes" id="UP000779900"/>
    </source>
</evidence>
<name>A0A937XDG1_UNCW3</name>
<organism evidence="1 2">
    <name type="scientific">candidate division WOR-3 bacterium</name>
    <dbReference type="NCBI Taxonomy" id="2052148"/>
    <lineage>
        <taxon>Bacteria</taxon>
        <taxon>Bacteria division WOR-3</taxon>
    </lineage>
</organism>
<reference evidence="1" key="1">
    <citation type="submission" date="2019-03" db="EMBL/GenBank/DDBJ databases">
        <title>Lake Tanganyika Metagenome-Assembled Genomes (MAGs).</title>
        <authorList>
            <person name="Tran P."/>
        </authorList>
    </citation>
    <scope>NUCLEOTIDE SEQUENCE</scope>
    <source>
        <strain evidence="1">K_DeepCast_150m_m2_040</strain>
    </source>
</reference>